<evidence type="ECO:0000256" key="11">
    <source>
        <dbReference type="SAM" id="Coils"/>
    </source>
</evidence>
<dbReference type="FunFam" id="3.80.10.10:FF:000500">
    <property type="entry name" value="Protein TONSOKU"/>
    <property type="match status" value="1"/>
</dbReference>
<name>A0AAD1YKN3_9LAMI</name>
<evidence type="ECO:0000313" key="13">
    <source>
        <dbReference type="EMBL" id="CAI9753091.1"/>
    </source>
</evidence>
<feature type="repeat" description="TPR" evidence="10">
    <location>
        <begin position="275"/>
        <end position="308"/>
    </location>
</feature>
<organism evidence="13 14">
    <name type="scientific">Fraxinus pennsylvanica</name>
    <dbReference type="NCBI Taxonomy" id="56036"/>
    <lineage>
        <taxon>Eukaryota</taxon>
        <taxon>Viridiplantae</taxon>
        <taxon>Streptophyta</taxon>
        <taxon>Embryophyta</taxon>
        <taxon>Tracheophyta</taxon>
        <taxon>Spermatophyta</taxon>
        <taxon>Magnoliopsida</taxon>
        <taxon>eudicotyledons</taxon>
        <taxon>Gunneridae</taxon>
        <taxon>Pentapetalae</taxon>
        <taxon>asterids</taxon>
        <taxon>lamiids</taxon>
        <taxon>Lamiales</taxon>
        <taxon>Oleaceae</taxon>
        <taxon>Oleeae</taxon>
        <taxon>Fraxinus</taxon>
    </lineage>
</organism>
<dbReference type="FunFam" id="1.25.40.10:FF:000961">
    <property type="entry name" value="Protein TONSOKU"/>
    <property type="match status" value="1"/>
</dbReference>
<evidence type="ECO:0000256" key="6">
    <source>
        <dbReference type="ARBA" id="ARBA00022853"/>
    </source>
</evidence>
<evidence type="ECO:0000256" key="10">
    <source>
        <dbReference type="PROSITE-ProRule" id="PRU00339"/>
    </source>
</evidence>
<evidence type="ECO:0000256" key="2">
    <source>
        <dbReference type="ARBA" id="ARBA00010999"/>
    </source>
</evidence>
<dbReference type="PANTHER" id="PTHR47684">
    <property type="entry name" value="PROTEIN TONSOKU"/>
    <property type="match status" value="1"/>
</dbReference>
<evidence type="ECO:0000256" key="4">
    <source>
        <dbReference type="ARBA" id="ARBA00022737"/>
    </source>
</evidence>
<keyword evidence="5" id="KW-0227">DNA damage</keyword>
<dbReference type="InterPro" id="IPR032675">
    <property type="entry name" value="LRR_dom_sf"/>
</dbReference>
<dbReference type="InterPro" id="IPR011990">
    <property type="entry name" value="TPR-like_helical_dom_sf"/>
</dbReference>
<evidence type="ECO:0000256" key="3">
    <source>
        <dbReference type="ARBA" id="ARBA00022614"/>
    </source>
</evidence>
<feature type="region of interest" description="Disordered" evidence="12">
    <location>
        <begin position="601"/>
        <end position="623"/>
    </location>
</feature>
<keyword evidence="14" id="KW-1185">Reference proteome</keyword>
<dbReference type="GO" id="GO:0072423">
    <property type="term" value="P:response to DNA damage checkpoint signaling"/>
    <property type="evidence" value="ECO:0007669"/>
    <property type="project" value="InterPro"/>
</dbReference>
<dbReference type="InterPro" id="IPR019734">
    <property type="entry name" value="TPR_rpt"/>
</dbReference>
<sequence>MVAVAKVVVVQMAIGAAQRPTIESKMRQKDDASHQLSAAKRAYKSAAEVGNRQEEARWANVIGDILKNRGEYVEALRWLRVDYDVSVKYLPEKQLLPTCQSLGEVYLRLQHYRDALIYQKKHLELAKDADDLIEQQRASTQLGRTYHDMFLSDGDHNSVRNAKKYFKSAMKLAQILKENPLLNKCSFIKEYIDAHNNLGMLEMDVDNYNEAEKFLTRGLQICDEEEVIENDDTRSRLHHNLGNLYTELRRWGKAQEHISKDIIICKQIGHRQGEAKGYINLGELNYRNQKYNEAIFSYQKALDLAKSLEDEDVLADQIDKNIEIVREAMKVMDELKKEEQNLKKLERNTEMARGMAGERKCLLKQNASLDCLVEKSRMIFLWIKLHEYGKKKKRIATELCDKEKLSDSFLVIGESYQKLRKFTKALKWFRKSWETYKSIGSLEGQALAKINIGDVLDSVGDWRGALNAFEEGYRIAVHAKLSSVQLSALENIHYSHMIRFDNIEEARKSQLLIDKLKQSESRELEAEGMAVDCCSETETELDDLSLDERSHSSFTPEKSKLNSTKSNFNDTPDELDEDTPLTSLCQPKRNLAKLRTAHAAITKASTKPPESSTQSTSRSSGSLTIGRKRVRLILSDDEDEGDEVHCSSRTVHKCPAEGVPTSDEYETRKYSSSPVHEFQDVSLAGARCSVSACTPVNLEESTCSYKSRISRLGVQDGKDYISTDTYAAVDESSSGANADNCTDGHGNLFENQNSAAKLHSCGDEPCQHITCKIDEDLVHMNLDSCRIGGKLNIEEMKVEVACLYCLKLSTEKRSRGLVPVIQHIKYGGRILESLETVGALENHSGKGWIEVSVAVMVPKNVMKLYIDCCEVLSEPPNLKVLKKLYNLEVSEDEVIVSDCGLQDISVAPILNALQAHKTVAVLDLSHNLLGNGSAEQLKQVFTSSGQSYGGLVLDLHNNRLGPTALFHICECPVLHARLEVLNISGNRLTDACASSLSTILQTCKALYSLNIENCSITSRTIQKVADSLDSESVLTNLCLGYNYPVSGNAMINLFLKLATLKRFQELNLNGIKLSKPVVDSLCQLAKDCCLSGLMLGNSNIGNDGAVQLFKSLYKETQELVKLDLSLCRLTCDYIVRLSNEVSLINGVLELNLGGNPIMHKGGNALASLLSNPQCCLKVLVVCKCQLGLVGVSQMLKALSENCSLEELNLAENVSPEEIHSLPHAFSSVNKNLNSLQKDFNQSESLFEVLQQDKMQTVEQESSVVNTNENQLEVADSEDDLVGVEATLCGLEDSRINSSPKTLLSECQIVQELVAAIKMAGQLQLLDLSQNGFSQEVAEMLYIAWSSGARDGVAQRHIEENAIHLSVNGKKCCSIKSCCRRI</sequence>
<dbReference type="PROSITE" id="PS50005">
    <property type="entry name" value="TPR"/>
    <property type="match status" value="1"/>
</dbReference>
<dbReference type="Gene3D" id="3.80.10.10">
    <property type="entry name" value="Ribonuclease Inhibitor"/>
    <property type="match status" value="2"/>
</dbReference>
<dbReference type="SMART" id="SM00368">
    <property type="entry name" value="LRR_RI"/>
    <property type="match status" value="7"/>
</dbReference>
<dbReference type="Pfam" id="PF13424">
    <property type="entry name" value="TPR_12"/>
    <property type="match status" value="1"/>
</dbReference>
<dbReference type="Gene3D" id="1.25.40.10">
    <property type="entry name" value="Tetratricopeptide repeat domain"/>
    <property type="match status" value="3"/>
</dbReference>
<comment type="subcellular location">
    <subcellularLocation>
        <location evidence="1">Nucleus</location>
        <location evidence="1">Nucleoplasm</location>
    </subcellularLocation>
</comment>
<dbReference type="GO" id="GO:0009933">
    <property type="term" value="P:meristem structural organization"/>
    <property type="evidence" value="ECO:0007669"/>
    <property type="project" value="InterPro"/>
</dbReference>
<keyword evidence="6" id="KW-0156">Chromatin regulator</keyword>
<feature type="region of interest" description="Disordered" evidence="12">
    <location>
        <begin position="542"/>
        <end position="582"/>
    </location>
</feature>
<evidence type="ECO:0000256" key="1">
    <source>
        <dbReference type="ARBA" id="ARBA00004642"/>
    </source>
</evidence>
<gene>
    <name evidence="13" type="ORF">FPE_LOCUS522</name>
</gene>
<dbReference type="SMART" id="SM00028">
    <property type="entry name" value="TPR"/>
    <property type="match status" value="6"/>
</dbReference>
<dbReference type="GO" id="GO:0005654">
    <property type="term" value="C:nucleoplasm"/>
    <property type="evidence" value="ECO:0007669"/>
    <property type="project" value="UniProtKB-SubCell"/>
</dbReference>
<keyword evidence="7" id="KW-0234">DNA repair</keyword>
<protein>
    <recommendedName>
        <fullName evidence="9">Protein TONSOKU</fullName>
    </recommendedName>
</protein>
<feature type="coiled-coil region" evidence="11">
    <location>
        <begin position="325"/>
        <end position="355"/>
    </location>
</feature>
<feature type="compositionally biased region" description="Low complexity" evidence="12">
    <location>
        <begin position="611"/>
        <end position="623"/>
    </location>
</feature>
<dbReference type="PANTHER" id="PTHR47684:SF1">
    <property type="entry name" value="PROTEIN TONSOKU"/>
    <property type="match status" value="1"/>
</dbReference>
<keyword evidence="8" id="KW-0539">Nucleus</keyword>
<evidence type="ECO:0000256" key="5">
    <source>
        <dbReference type="ARBA" id="ARBA00022763"/>
    </source>
</evidence>
<comment type="similarity">
    <text evidence="2">Belongs to the Tonsoku family.</text>
</comment>
<dbReference type="InterPro" id="IPR044227">
    <property type="entry name" value="TONSOKU"/>
</dbReference>
<evidence type="ECO:0000256" key="7">
    <source>
        <dbReference type="ARBA" id="ARBA00023204"/>
    </source>
</evidence>
<dbReference type="GO" id="GO:0006281">
    <property type="term" value="P:DNA repair"/>
    <property type="evidence" value="ECO:0007669"/>
    <property type="project" value="UniProtKB-KW"/>
</dbReference>
<dbReference type="Proteomes" id="UP000834106">
    <property type="component" value="Chromosome 1"/>
</dbReference>
<keyword evidence="3" id="KW-0433">Leucine-rich repeat</keyword>
<accession>A0AAD1YKN3</accession>
<proteinExistence type="inferred from homology"/>
<keyword evidence="11" id="KW-0175">Coiled coil</keyword>
<keyword evidence="4" id="KW-0677">Repeat</keyword>
<evidence type="ECO:0000256" key="12">
    <source>
        <dbReference type="SAM" id="MobiDB-lite"/>
    </source>
</evidence>
<evidence type="ECO:0000256" key="9">
    <source>
        <dbReference type="ARBA" id="ARBA00069409"/>
    </source>
</evidence>
<dbReference type="SUPFAM" id="SSF48452">
    <property type="entry name" value="TPR-like"/>
    <property type="match status" value="3"/>
</dbReference>
<keyword evidence="10" id="KW-0802">TPR repeat</keyword>
<dbReference type="SUPFAM" id="SSF52047">
    <property type="entry name" value="RNI-like"/>
    <property type="match status" value="1"/>
</dbReference>
<dbReference type="EMBL" id="OU503036">
    <property type="protein sequence ID" value="CAI9753091.1"/>
    <property type="molecule type" value="Genomic_DNA"/>
</dbReference>
<evidence type="ECO:0000256" key="8">
    <source>
        <dbReference type="ARBA" id="ARBA00023242"/>
    </source>
</evidence>
<reference evidence="13" key="1">
    <citation type="submission" date="2023-05" db="EMBL/GenBank/DDBJ databases">
        <authorList>
            <person name="Huff M."/>
        </authorList>
    </citation>
    <scope>NUCLEOTIDE SEQUENCE</scope>
</reference>
<dbReference type="GO" id="GO:0040029">
    <property type="term" value="P:epigenetic regulation of gene expression"/>
    <property type="evidence" value="ECO:0007669"/>
    <property type="project" value="InterPro"/>
</dbReference>
<feature type="compositionally biased region" description="Polar residues" evidence="12">
    <location>
        <begin position="552"/>
        <end position="570"/>
    </location>
</feature>
<evidence type="ECO:0000313" key="14">
    <source>
        <dbReference type="Proteomes" id="UP000834106"/>
    </source>
</evidence>
<dbReference type="GO" id="GO:0042393">
    <property type="term" value="F:histone binding"/>
    <property type="evidence" value="ECO:0007669"/>
    <property type="project" value="UniProtKB-ARBA"/>
</dbReference>